<dbReference type="AlphaFoldDB" id="A0AAV3T5Q7"/>
<comment type="caution">
    <text evidence="2">The sequence shown here is derived from an EMBL/GenBank/DDBJ whole genome shotgun (WGS) entry which is preliminary data.</text>
</comment>
<dbReference type="Pfam" id="PF19102">
    <property type="entry name" value="DUF5789"/>
    <property type="match status" value="1"/>
</dbReference>
<name>A0AAV3T5Q7_9EURY</name>
<sequence length="96" mass="10545">MSDDAEEDEEESPAVELGERTPVEGAPLARVASRLEWPIQKSEVVRKEGDVAIRTPDGPQELSDVLDDVETTYFSRRQEFVDDVEGVVGTGPVQTS</sequence>
<evidence type="ECO:0000313" key="2">
    <source>
        <dbReference type="EMBL" id="GAA0661594.1"/>
    </source>
</evidence>
<gene>
    <name evidence="2" type="ORF">GCM10009020_02280</name>
</gene>
<dbReference type="InterPro" id="IPR043899">
    <property type="entry name" value="DUF5789"/>
</dbReference>
<protein>
    <submittedName>
        <fullName evidence="2">DUF5789 family protein</fullName>
    </submittedName>
</protein>
<dbReference type="EMBL" id="BAAADV010000001">
    <property type="protein sequence ID" value="GAA0661594.1"/>
    <property type="molecule type" value="Genomic_DNA"/>
</dbReference>
<keyword evidence="3" id="KW-1185">Reference proteome</keyword>
<dbReference type="RefSeq" id="WP_343771978.1">
    <property type="nucleotide sequence ID" value="NZ_BAAADV010000001.1"/>
</dbReference>
<evidence type="ECO:0000313" key="3">
    <source>
        <dbReference type="Proteomes" id="UP001500420"/>
    </source>
</evidence>
<dbReference type="Proteomes" id="UP001500420">
    <property type="component" value="Unassembled WGS sequence"/>
</dbReference>
<feature type="compositionally biased region" description="Acidic residues" evidence="1">
    <location>
        <begin position="1"/>
        <end position="13"/>
    </location>
</feature>
<reference evidence="2 3" key="1">
    <citation type="journal article" date="2019" name="Int. J. Syst. Evol. Microbiol.">
        <title>The Global Catalogue of Microorganisms (GCM) 10K type strain sequencing project: providing services to taxonomists for standard genome sequencing and annotation.</title>
        <authorList>
            <consortium name="The Broad Institute Genomics Platform"/>
            <consortium name="The Broad Institute Genome Sequencing Center for Infectious Disease"/>
            <person name="Wu L."/>
            <person name="Ma J."/>
        </authorList>
    </citation>
    <scope>NUCLEOTIDE SEQUENCE [LARGE SCALE GENOMIC DNA]</scope>
    <source>
        <strain evidence="2 3">JCM 16328</strain>
    </source>
</reference>
<organism evidence="2 3">
    <name type="scientific">Natronoarchaeum mannanilyticum</name>
    <dbReference type="NCBI Taxonomy" id="926360"/>
    <lineage>
        <taxon>Archaea</taxon>
        <taxon>Methanobacteriati</taxon>
        <taxon>Methanobacteriota</taxon>
        <taxon>Stenosarchaea group</taxon>
        <taxon>Halobacteria</taxon>
        <taxon>Halobacteriales</taxon>
        <taxon>Natronoarchaeaceae</taxon>
    </lineage>
</organism>
<evidence type="ECO:0000256" key="1">
    <source>
        <dbReference type="SAM" id="MobiDB-lite"/>
    </source>
</evidence>
<feature type="region of interest" description="Disordered" evidence="1">
    <location>
        <begin position="1"/>
        <end position="25"/>
    </location>
</feature>
<proteinExistence type="predicted"/>
<accession>A0AAV3T5Q7</accession>